<evidence type="ECO:0000313" key="13">
    <source>
        <dbReference type="Proteomes" id="UP001152467"/>
    </source>
</evidence>
<evidence type="ECO:0000256" key="2">
    <source>
        <dbReference type="ARBA" id="ARBA00007353"/>
    </source>
</evidence>
<dbReference type="NCBIfam" id="TIGR00726">
    <property type="entry name" value="peptidoglycan editing factor PgeF"/>
    <property type="match status" value="1"/>
</dbReference>
<dbReference type="InterPro" id="IPR003730">
    <property type="entry name" value="Cu_polyphenol_OxRdtase"/>
</dbReference>
<dbReference type="SUPFAM" id="SSF64438">
    <property type="entry name" value="CNF1/YfiH-like putative cysteine hydrolases"/>
    <property type="match status" value="1"/>
</dbReference>
<evidence type="ECO:0000256" key="3">
    <source>
        <dbReference type="ARBA" id="ARBA00022679"/>
    </source>
</evidence>
<evidence type="ECO:0000256" key="4">
    <source>
        <dbReference type="ARBA" id="ARBA00022723"/>
    </source>
</evidence>
<comment type="catalytic activity">
    <reaction evidence="9">
        <text>S-methyl-5'-thioadenosine + phosphate = 5-(methylsulfanyl)-alpha-D-ribose 1-phosphate + adenine</text>
        <dbReference type="Rhea" id="RHEA:11852"/>
        <dbReference type="ChEBI" id="CHEBI:16708"/>
        <dbReference type="ChEBI" id="CHEBI:17509"/>
        <dbReference type="ChEBI" id="CHEBI:43474"/>
        <dbReference type="ChEBI" id="CHEBI:58533"/>
        <dbReference type="EC" id="2.4.2.28"/>
    </reaction>
    <physiologicalReaction direction="left-to-right" evidence="9">
        <dbReference type="Rhea" id="RHEA:11853"/>
    </physiologicalReaction>
</comment>
<keyword evidence="12" id="KW-0560">Oxidoreductase</keyword>
<name>A0A9W4R391_9GAMM</name>
<evidence type="ECO:0000256" key="10">
    <source>
        <dbReference type="RuleBase" id="RU361274"/>
    </source>
</evidence>
<dbReference type="EMBL" id="CAMAPD010000015">
    <property type="protein sequence ID" value="CAH9063747.1"/>
    <property type="molecule type" value="Genomic_DNA"/>
</dbReference>
<dbReference type="GO" id="GO:0005507">
    <property type="term" value="F:copper ion binding"/>
    <property type="evidence" value="ECO:0007669"/>
    <property type="project" value="TreeGrafter"/>
</dbReference>
<comment type="caution">
    <text evidence="12">The sequence shown here is derived from an EMBL/GenBank/DDBJ whole genome shotgun (WGS) entry which is preliminary data.</text>
</comment>
<reference evidence="12 14" key="1">
    <citation type="submission" date="2022-07" db="EMBL/GenBank/DDBJ databases">
        <authorList>
            <person name="Criscuolo A."/>
        </authorList>
    </citation>
    <scope>NUCLEOTIDE SEQUENCE</scope>
    <source>
        <strain evidence="14">CIP 111951</strain>
        <strain evidence="12">CIP111854</strain>
        <strain evidence="11">CIP111951</strain>
    </source>
</reference>
<keyword evidence="3" id="KW-0808">Transferase</keyword>
<keyword evidence="5" id="KW-0378">Hydrolase</keyword>
<dbReference type="InterPro" id="IPR011324">
    <property type="entry name" value="Cytotoxic_necrot_fac-like_cat"/>
</dbReference>
<evidence type="ECO:0000313" key="12">
    <source>
        <dbReference type="EMBL" id="CAH9064849.1"/>
    </source>
</evidence>
<dbReference type="EMBL" id="CAMAPC010000019">
    <property type="protein sequence ID" value="CAH9064849.1"/>
    <property type="molecule type" value="Genomic_DNA"/>
</dbReference>
<dbReference type="CDD" id="cd16833">
    <property type="entry name" value="YfiH"/>
    <property type="match status" value="1"/>
</dbReference>
<sequence length="241" mass="26637">MLLPNWPMQHVVGGLSTTRAYGCSNGPFTGLNLAYHVGDSAVDVDANHHQLLNYLPCPAHWLTQVHGAEVVEVNCEQPMYPWPKADALYTRLRQQPLAIMTADCLPILVCDQQGLEVAAIHAGWKPLVKGIIGNTLGIFQSSPKQLVAWLGPAIGAQQFEVGGEVKSQFCDFHKAHTNDFIEQGNGKYLGDIYAIARRQLNLLGVGQVFGGEYCTVSQRELFFSYRRDGQTGRMASLIWRN</sequence>
<dbReference type="Proteomes" id="UP001152485">
    <property type="component" value="Unassembled WGS sequence"/>
</dbReference>
<evidence type="ECO:0000313" key="11">
    <source>
        <dbReference type="EMBL" id="CAH9063747.1"/>
    </source>
</evidence>
<dbReference type="RefSeq" id="WP_261594266.1">
    <property type="nucleotide sequence ID" value="NZ_CAMAPC010000019.1"/>
</dbReference>
<keyword evidence="4" id="KW-0479">Metal-binding</keyword>
<comment type="catalytic activity">
    <reaction evidence="7">
        <text>adenosine + H2O + H(+) = inosine + NH4(+)</text>
        <dbReference type="Rhea" id="RHEA:24408"/>
        <dbReference type="ChEBI" id="CHEBI:15377"/>
        <dbReference type="ChEBI" id="CHEBI:15378"/>
        <dbReference type="ChEBI" id="CHEBI:16335"/>
        <dbReference type="ChEBI" id="CHEBI:17596"/>
        <dbReference type="ChEBI" id="CHEBI:28938"/>
        <dbReference type="EC" id="3.5.4.4"/>
    </reaction>
    <physiologicalReaction direction="left-to-right" evidence="7">
        <dbReference type="Rhea" id="RHEA:24409"/>
    </physiologicalReaction>
</comment>
<evidence type="ECO:0000256" key="8">
    <source>
        <dbReference type="ARBA" id="ARBA00048968"/>
    </source>
</evidence>
<dbReference type="GO" id="GO:0016787">
    <property type="term" value="F:hydrolase activity"/>
    <property type="evidence" value="ECO:0007669"/>
    <property type="project" value="UniProtKB-KW"/>
</dbReference>
<evidence type="ECO:0000256" key="5">
    <source>
        <dbReference type="ARBA" id="ARBA00022801"/>
    </source>
</evidence>
<evidence type="ECO:0000256" key="1">
    <source>
        <dbReference type="ARBA" id="ARBA00000553"/>
    </source>
</evidence>
<dbReference type="PANTHER" id="PTHR30616:SF2">
    <property type="entry name" value="PURINE NUCLEOSIDE PHOSPHORYLASE LACC1"/>
    <property type="match status" value="1"/>
</dbReference>
<comment type="similarity">
    <text evidence="2 10">Belongs to the purine nucleoside phosphorylase YfiH/LACC1 family.</text>
</comment>
<accession>A0A9W4R391</accession>
<evidence type="ECO:0000313" key="14">
    <source>
        <dbReference type="Proteomes" id="UP001152485"/>
    </source>
</evidence>
<evidence type="ECO:0000256" key="7">
    <source>
        <dbReference type="ARBA" id="ARBA00047989"/>
    </source>
</evidence>
<dbReference type="Pfam" id="PF02578">
    <property type="entry name" value="Cu-oxidase_4"/>
    <property type="match status" value="1"/>
</dbReference>
<evidence type="ECO:0000256" key="6">
    <source>
        <dbReference type="ARBA" id="ARBA00022833"/>
    </source>
</evidence>
<dbReference type="AlphaFoldDB" id="A0A9W4R391"/>
<comment type="catalytic activity">
    <reaction evidence="1">
        <text>inosine + phosphate = alpha-D-ribose 1-phosphate + hypoxanthine</text>
        <dbReference type="Rhea" id="RHEA:27646"/>
        <dbReference type="ChEBI" id="CHEBI:17368"/>
        <dbReference type="ChEBI" id="CHEBI:17596"/>
        <dbReference type="ChEBI" id="CHEBI:43474"/>
        <dbReference type="ChEBI" id="CHEBI:57720"/>
        <dbReference type="EC" id="2.4.2.1"/>
    </reaction>
    <physiologicalReaction direction="left-to-right" evidence="1">
        <dbReference type="Rhea" id="RHEA:27647"/>
    </physiologicalReaction>
</comment>
<dbReference type="InterPro" id="IPR038371">
    <property type="entry name" value="Cu_polyphenol_OxRdtase_sf"/>
</dbReference>
<dbReference type="GO" id="GO:0017061">
    <property type="term" value="F:S-methyl-5-thioadenosine phosphorylase activity"/>
    <property type="evidence" value="ECO:0007669"/>
    <property type="project" value="UniProtKB-EC"/>
</dbReference>
<keyword evidence="6" id="KW-0862">Zinc</keyword>
<keyword evidence="13" id="KW-1185">Reference proteome</keyword>
<dbReference type="GO" id="GO:0016491">
    <property type="term" value="F:oxidoreductase activity"/>
    <property type="evidence" value="ECO:0007669"/>
    <property type="project" value="UniProtKB-KW"/>
</dbReference>
<protein>
    <recommendedName>
        <fullName evidence="10">Purine nucleoside phosphorylase</fullName>
    </recommendedName>
</protein>
<dbReference type="Proteomes" id="UP001152467">
    <property type="component" value="Unassembled WGS sequence"/>
</dbReference>
<gene>
    <name evidence="12" type="primary">yfiH</name>
    <name evidence="12" type="ORF">PSECIP111854_03553</name>
    <name evidence="11" type="ORF">PSECIP111951_02964</name>
</gene>
<proteinExistence type="inferred from homology"/>
<evidence type="ECO:0000256" key="9">
    <source>
        <dbReference type="ARBA" id="ARBA00049893"/>
    </source>
</evidence>
<organism evidence="12 13">
    <name type="scientific">Pseudoalteromonas holothuriae</name>
    <dbReference type="NCBI Taxonomy" id="2963714"/>
    <lineage>
        <taxon>Bacteria</taxon>
        <taxon>Pseudomonadati</taxon>
        <taxon>Pseudomonadota</taxon>
        <taxon>Gammaproteobacteria</taxon>
        <taxon>Alteromonadales</taxon>
        <taxon>Pseudoalteromonadaceae</taxon>
        <taxon>Pseudoalteromonas</taxon>
    </lineage>
</organism>
<dbReference type="PANTHER" id="PTHR30616">
    <property type="entry name" value="UNCHARACTERIZED PROTEIN YFIH"/>
    <property type="match status" value="1"/>
</dbReference>
<comment type="catalytic activity">
    <reaction evidence="8">
        <text>adenosine + phosphate = alpha-D-ribose 1-phosphate + adenine</text>
        <dbReference type="Rhea" id="RHEA:27642"/>
        <dbReference type="ChEBI" id="CHEBI:16335"/>
        <dbReference type="ChEBI" id="CHEBI:16708"/>
        <dbReference type="ChEBI" id="CHEBI:43474"/>
        <dbReference type="ChEBI" id="CHEBI:57720"/>
        <dbReference type="EC" id="2.4.2.1"/>
    </reaction>
    <physiologicalReaction direction="left-to-right" evidence="8">
        <dbReference type="Rhea" id="RHEA:27643"/>
    </physiologicalReaction>
</comment>
<dbReference type="Gene3D" id="3.60.140.10">
    <property type="entry name" value="CNF1/YfiH-like putative cysteine hydrolases"/>
    <property type="match status" value="1"/>
</dbReference>